<comment type="caution">
    <text evidence="3">The sequence shown here is derived from an EMBL/GenBank/DDBJ whole genome shotgun (WGS) entry which is preliminary data.</text>
</comment>
<dbReference type="SUPFAM" id="SSF51430">
    <property type="entry name" value="NAD(P)-linked oxidoreductase"/>
    <property type="match status" value="1"/>
</dbReference>
<evidence type="ECO:0000313" key="4">
    <source>
        <dbReference type="Proteomes" id="UP000248553"/>
    </source>
</evidence>
<dbReference type="Proteomes" id="UP000248553">
    <property type="component" value="Unassembled WGS sequence"/>
</dbReference>
<name>A0A328BQ11_9BACT</name>
<organism evidence="3 4">
    <name type="scientific">Hymenobacter edaphi</name>
    <dbReference type="NCBI Taxonomy" id="2211146"/>
    <lineage>
        <taxon>Bacteria</taxon>
        <taxon>Pseudomonadati</taxon>
        <taxon>Bacteroidota</taxon>
        <taxon>Cytophagia</taxon>
        <taxon>Cytophagales</taxon>
        <taxon>Hymenobacteraceae</taxon>
        <taxon>Hymenobacter</taxon>
    </lineage>
</organism>
<evidence type="ECO:0000313" key="3">
    <source>
        <dbReference type="EMBL" id="RAK68096.1"/>
    </source>
</evidence>
<dbReference type="InterPro" id="IPR036812">
    <property type="entry name" value="NAD(P)_OxRdtase_dom_sf"/>
</dbReference>
<proteinExistence type="predicted"/>
<keyword evidence="1" id="KW-0560">Oxidoreductase</keyword>
<dbReference type="GO" id="GO:0005737">
    <property type="term" value="C:cytoplasm"/>
    <property type="evidence" value="ECO:0007669"/>
    <property type="project" value="TreeGrafter"/>
</dbReference>
<dbReference type="OrthoDB" id="9773828at2"/>
<accession>A0A328BQ11</accession>
<dbReference type="AlphaFoldDB" id="A0A328BQ11"/>
<dbReference type="Pfam" id="PF00248">
    <property type="entry name" value="Aldo_ket_red"/>
    <property type="match status" value="1"/>
</dbReference>
<feature type="domain" description="NADP-dependent oxidoreductase" evidence="2">
    <location>
        <begin position="24"/>
        <end position="62"/>
    </location>
</feature>
<dbReference type="RefSeq" id="WP_111477709.1">
    <property type="nucleotide sequence ID" value="NZ_QHKM01000002.1"/>
</dbReference>
<evidence type="ECO:0000256" key="1">
    <source>
        <dbReference type="ARBA" id="ARBA00023002"/>
    </source>
</evidence>
<protein>
    <recommendedName>
        <fullName evidence="2">NADP-dependent oxidoreductase domain-containing protein</fullName>
    </recommendedName>
</protein>
<dbReference type="InterPro" id="IPR023210">
    <property type="entry name" value="NADP_OxRdtase_dom"/>
</dbReference>
<dbReference type="InterPro" id="IPR050791">
    <property type="entry name" value="Aldo-Keto_reductase"/>
</dbReference>
<dbReference type="GO" id="GO:0016491">
    <property type="term" value="F:oxidoreductase activity"/>
    <property type="evidence" value="ECO:0007669"/>
    <property type="project" value="UniProtKB-KW"/>
</dbReference>
<sequence length="160" mass="16915">MKKRHLGTSGLEVSALGLGFGYGAVTASDEAINLIRTAVDRGVTFFDTAEAYGELNETLVGLLPATKGFTLTLPVKAAAFGPLLSEVPPEPPVPLAPQRIQTAYCPARCWWPRALKASTTPAGEGRASYLTRQAMAEAGAKLLLSREPAQESYDSAGHQT</sequence>
<dbReference type="PANTHER" id="PTHR43625">
    <property type="entry name" value="AFLATOXIN B1 ALDEHYDE REDUCTASE"/>
    <property type="match status" value="1"/>
</dbReference>
<gene>
    <name evidence="3" type="ORF">DLM85_08650</name>
</gene>
<dbReference type="EMBL" id="QHKM01000002">
    <property type="protein sequence ID" value="RAK68096.1"/>
    <property type="molecule type" value="Genomic_DNA"/>
</dbReference>
<dbReference type="PANTHER" id="PTHR43625:SF77">
    <property type="entry name" value="ALDO-KETO REDUCTASE"/>
    <property type="match status" value="1"/>
</dbReference>
<evidence type="ECO:0000259" key="2">
    <source>
        <dbReference type="Pfam" id="PF00248"/>
    </source>
</evidence>
<reference evidence="4" key="1">
    <citation type="submission" date="2018-05" db="EMBL/GenBank/DDBJ databases">
        <authorList>
            <person name="Nie L."/>
        </authorList>
    </citation>
    <scope>NUCLEOTIDE SEQUENCE [LARGE SCALE GENOMIC DNA]</scope>
    <source>
        <strain evidence="4">NL</strain>
    </source>
</reference>
<keyword evidence="4" id="KW-1185">Reference proteome</keyword>
<dbReference type="Gene3D" id="3.20.20.100">
    <property type="entry name" value="NADP-dependent oxidoreductase domain"/>
    <property type="match status" value="1"/>
</dbReference>